<proteinExistence type="predicted"/>
<organism evidence="2">
    <name type="scientific">Tanacetum cinerariifolium</name>
    <name type="common">Dalmatian daisy</name>
    <name type="synonym">Chrysanthemum cinerariifolium</name>
    <dbReference type="NCBI Taxonomy" id="118510"/>
    <lineage>
        <taxon>Eukaryota</taxon>
        <taxon>Viridiplantae</taxon>
        <taxon>Streptophyta</taxon>
        <taxon>Embryophyta</taxon>
        <taxon>Tracheophyta</taxon>
        <taxon>Spermatophyta</taxon>
        <taxon>Magnoliopsida</taxon>
        <taxon>eudicotyledons</taxon>
        <taxon>Gunneridae</taxon>
        <taxon>Pentapetalae</taxon>
        <taxon>asterids</taxon>
        <taxon>campanulids</taxon>
        <taxon>Asterales</taxon>
        <taxon>Asteraceae</taxon>
        <taxon>Asteroideae</taxon>
        <taxon>Anthemideae</taxon>
        <taxon>Anthemidinae</taxon>
        <taxon>Tanacetum</taxon>
    </lineage>
</organism>
<accession>A0A699QRK6</accession>
<name>A0A699QRK6_TANCI</name>
<reference evidence="2" key="1">
    <citation type="journal article" date="2019" name="Sci. Rep.">
        <title>Draft genome of Tanacetum cinerariifolium, the natural source of mosquito coil.</title>
        <authorList>
            <person name="Yamashiro T."/>
            <person name="Shiraishi A."/>
            <person name="Satake H."/>
            <person name="Nakayama K."/>
        </authorList>
    </citation>
    <scope>NUCLEOTIDE SEQUENCE</scope>
</reference>
<protein>
    <submittedName>
        <fullName evidence="2">Uncharacterized protein</fullName>
    </submittedName>
</protein>
<comment type="caution">
    <text evidence="2">The sequence shown here is derived from an EMBL/GenBank/DDBJ whole genome shotgun (WGS) entry which is preliminary data.</text>
</comment>
<dbReference type="AlphaFoldDB" id="A0A699QRK6"/>
<evidence type="ECO:0000256" key="1">
    <source>
        <dbReference type="SAM" id="MobiDB-lite"/>
    </source>
</evidence>
<feature type="non-terminal residue" evidence="2">
    <location>
        <position position="1"/>
    </location>
</feature>
<gene>
    <name evidence="2" type="ORF">Tci_848590</name>
</gene>
<feature type="region of interest" description="Disordered" evidence="1">
    <location>
        <begin position="1"/>
        <end position="49"/>
    </location>
</feature>
<dbReference type="EMBL" id="BKCJ011057211">
    <property type="protein sequence ID" value="GFC76620.1"/>
    <property type="molecule type" value="Genomic_DNA"/>
</dbReference>
<sequence length="49" mass="5284">DSSKGDGITPEVLDEPTGKFAVSYKGDGISPEFLHETKDKSKAQDDLDD</sequence>
<feature type="compositionally biased region" description="Basic and acidic residues" evidence="1">
    <location>
        <begin position="33"/>
        <end position="49"/>
    </location>
</feature>
<evidence type="ECO:0000313" key="2">
    <source>
        <dbReference type="EMBL" id="GFC76620.1"/>
    </source>
</evidence>